<dbReference type="SUPFAM" id="SSF56784">
    <property type="entry name" value="HAD-like"/>
    <property type="match status" value="1"/>
</dbReference>
<dbReference type="RefSeq" id="WP_328809149.1">
    <property type="nucleotide sequence ID" value="NZ_APKE01000015.1"/>
</dbReference>
<dbReference type="InterPro" id="IPR036412">
    <property type="entry name" value="HAD-like_sf"/>
</dbReference>
<evidence type="ECO:0000313" key="1">
    <source>
        <dbReference type="EMBL" id="KAF0676230.1"/>
    </source>
</evidence>
<dbReference type="InterPro" id="IPR023214">
    <property type="entry name" value="HAD_sf"/>
</dbReference>
<dbReference type="EMBL" id="APKE01000015">
    <property type="protein sequence ID" value="KAF0676230.1"/>
    <property type="molecule type" value="Genomic_DNA"/>
</dbReference>
<dbReference type="Gene3D" id="3.40.50.1000">
    <property type="entry name" value="HAD superfamily/HAD-like"/>
    <property type="match status" value="1"/>
</dbReference>
<sequence length="78" mass="8167">MKSIGIFKPAPQDHDFVGVRFGCAPAQVPIVSLDGWEAAAGHGSRAAWVNRAGAPVDRPSATPDHCLTPLPQIPELVA</sequence>
<dbReference type="GO" id="GO:0018784">
    <property type="term" value="F:(S)-2-haloacid dehalogenase activity"/>
    <property type="evidence" value="ECO:0007669"/>
    <property type="project" value="UniProtKB-EC"/>
</dbReference>
<reference evidence="1" key="1">
    <citation type="submission" date="2013-03" db="EMBL/GenBank/DDBJ databases">
        <title>Genome Sequence of the Profundibacterium mesophilum strain KAUST100406-0324T from Red Sea, a novel genus in the family Rhodobacteraceae.</title>
        <authorList>
            <person name="Essack M."/>
            <person name="Alam I."/>
            <person name="Lafi F."/>
            <person name="Alawi W."/>
            <person name="Kamanu F."/>
            <person name="Al-Suwailem A."/>
            <person name="Lee O.O."/>
            <person name="Xu Y."/>
            <person name="Bajic V."/>
            <person name="Qian P.-Y."/>
            <person name="Archer J."/>
        </authorList>
    </citation>
    <scope>NUCLEOTIDE SEQUENCE</scope>
    <source>
        <strain evidence="1">KAUST100406-0324</strain>
    </source>
</reference>
<keyword evidence="1" id="KW-0378">Hydrolase</keyword>
<proteinExistence type="predicted"/>
<keyword evidence="2" id="KW-1185">Reference proteome</keyword>
<dbReference type="AlphaFoldDB" id="A0A921TBU2"/>
<gene>
    <name evidence="1" type="ORF">PMES_01387</name>
</gene>
<accession>A0A921TBU2</accession>
<organism evidence="1 2">
    <name type="scientific">Profundibacterium mesophilum KAUST100406-0324</name>
    <dbReference type="NCBI Taxonomy" id="1037889"/>
    <lineage>
        <taxon>Bacteria</taxon>
        <taxon>Pseudomonadati</taxon>
        <taxon>Pseudomonadota</taxon>
        <taxon>Alphaproteobacteria</taxon>
        <taxon>Rhodobacterales</taxon>
        <taxon>Roseobacteraceae</taxon>
        <taxon>Profundibacterium</taxon>
    </lineage>
</organism>
<protein>
    <submittedName>
        <fullName evidence="1">2-haloacid dehalogenase</fullName>
        <ecNumber evidence="1">3.8.1.2</ecNumber>
    </submittedName>
</protein>
<dbReference type="EC" id="3.8.1.2" evidence="1"/>
<comment type="caution">
    <text evidence="1">The sequence shown here is derived from an EMBL/GenBank/DDBJ whole genome shotgun (WGS) entry which is preliminary data.</text>
</comment>
<evidence type="ECO:0000313" key="2">
    <source>
        <dbReference type="Proteomes" id="UP000698242"/>
    </source>
</evidence>
<dbReference type="Proteomes" id="UP000698242">
    <property type="component" value="Unassembled WGS sequence"/>
</dbReference>
<name>A0A921TBU2_9RHOB</name>